<dbReference type="EMBL" id="MHUS01000010">
    <property type="protein sequence ID" value="OHA81545.1"/>
    <property type="molecule type" value="Genomic_DNA"/>
</dbReference>
<feature type="transmembrane region" description="Helical" evidence="1">
    <location>
        <begin position="141"/>
        <end position="166"/>
    </location>
</feature>
<accession>A0A1G2S8X9</accession>
<feature type="transmembrane region" description="Helical" evidence="1">
    <location>
        <begin position="77"/>
        <end position="98"/>
    </location>
</feature>
<feature type="transmembrane region" description="Helical" evidence="1">
    <location>
        <begin position="12"/>
        <end position="37"/>
    </location>
</feature>
<dbReference type="STRING" id="1802723.A2675_03705"/>
<dbReference type="AlphaFoldDB" id="A0A1G2S8X9"/>
<proteinExistence type="predicted"/>
<protein>
    <submittedName>
        <fullName evidence="2">Uncharacterized protein</fullName>
    </submittedName>
</protein>
<evidence type="ECO:0000313" key="2">
    <source>
        <dbReference type="EMBL" id="OHA81545.1"/>
    </source>
</evidence>
<gene>
    <name evidence="2" type="ORF">A2675_03705</name>
</gene>
<keyword evidence="1" id="KW-0472">Membrane</keyword>
<keyword evidence="1" id="KW-0812">Transmembrane</keyword>
<sequence length="168" mass="17293">MLHQTLHASVLGSAVSISAAMLLWGGLALGFFAYALMRGKGKSISLLVGILAAAGGSGAFMNIVRGSNGLSSGTKEAVLLGGFFIIIAALTVVLGRVIHDDFSSRTVSKILEAGILAVVSTGMFLAAGYRVAETSIFPFSFAGSFVTAPEALLGWFVASLAALYFVTR</sequence>
<dbReference type="Proteomes" id="UP000176997">
    <property type="component" value="Unassembled WGS sequence"/>
</dbReference>
<evidence type="ECO:0000256" key="1">
    <source>
        <dbReference type="SAM" id="Phobius"/>
    </source>
</evidence>
<reference evidence="2 3" key="1">
    <citation type="journal article" date="2016" name="Nat. Commun.">
        <title>Thousands of microbial genomes shed light on interconnected biogeochemical processes in an aquifer system.</title>
        <authorList>
            <person name="Anantharaman K."/>
            <person name="Brown C.T."/>
            <person name="Hug L.A."/>
            <person name="Sharon I."/>
            <person name="Castelle C.J."/>
            <person name="Probst A.J."/>
            <person name="Thomas B.C."/>
            <person name="Singh A."/>
            <person name="Wilkins M.J."/>
            <person name="Karaoz U."/>
            <person name="Brodie E.L."/>
            <person name="Williams K.H."/>
            <person name="Hubbard S.S."/>
            <person name="Banfield J.F."/>
        </authorList>
    </citation>
    <scope>NUCLEOTIDE SEQUENCE [LARGE SCALE GENOMIC DNA]</scope>
</reference>
<keyword evidence="1" id="KW-1133">Transmembrane helix</keyword>
<organism evidence="2 3">
    <name type="scientific">Candidatus Yonathbacteria bacterium RIFCSPHIGHO2_01_FULL_51_10</name>
    <dbReference type="NCBI Taxonomy" id="1802723"/>
    <lineage>
        <taxon>Bacteria</taxon>
        <taxon>Candidatus Yonathiibacteriota</taxon>
    </lineage>
</organism>
<feature type="transmembrane region" description="Helical" evidence="1">
    <location>
        <begin position="44"/>
        <end position="65"/>
    </location>
</feature>
<comment type="caution">
    <text evidence="2">The sequence shown here is derived from an EMBL/GenBank/DDBJ whole genome shotgun (WGS) entry which is preliminary data.</text>
</comment>
<feature type="transmembrane region" description="Helical" evidence="1">
    <location>
        <begin position="110"/>
        <end position="129"/>
    </location>
</feature>
<name>A0A1G2S8X9_9BACT</name>
<evidence type="ECO:0000313" key="3">
    <source>
        <dbReference type="Proteomes" id="UP000176997"/>
    </source>
</evidence>